<dbReference type="PANTHER" id="PTHR13009:SF22">
    <property type="entry name" value="LD43819P"/>
    <property type="match status" value="1"/>
</dbReference>
<proteinExistence type="inferred from homology"/>
<dbReference type="PROSITE" id="PS50865">
    <property type="entry name" value="ZF_MYND_2"/>
    <property type="match status" value="1"/>
</dbReference>
<dbReference type="PANTHER" id="PTHR13009">
    <property type="entry name" value="HEAT SHOCK PROTEIN 90 HSP90 CO-CHAPERONE AHA-1"/>
    <property type="match status" value="1"/>
</dbReference>
<dbReference type="EMBL" id="FR824162">
    <property type="protein sequence ID" value="CCA21284.1"/>
    <property type="molecule type" value="Genomic_DNA"/>
</dbReference>
<evidence type="ECO:0000256" key="1">
    <source>
        <dbReference type="ARBA" id="ARBA00006817"/>
    </source>
</evidence>
<protein>
    <submittedName>
        <fullName evidence="8">Hsp90like protein putative</fullName>
    </submittedName>
</protein>
<evidence type="ECO:0000256" key="3">
    <source>
        <dbReference type="ARBA" id="ARBA00022771"/>
    </source>
</evidence>
<dbReference type="Gene3D" id="3.15.10.20">
    <property type="entry name" value="Activator of Hsp90 ATPase Aha1, N-terminal domain"/>
    <property type="match status" value="1"/>
</dbReference>
<keyword evidence="4" id="KW-0862">Zinc</keyword>
<dbReference type="AlphaFoldDB" id="F0WJ38"/>
<feature type="region of interest" description="Disordered" evidence="6">
    <location>
        <begin position="97"/>
        <end position="141"/>
    </location>
</feature>
<dbReference type="GO" id="GO:0006457">
    <property type="term" value="P:protein folding"/>
    <property type="evidence" value="ECO:0007669"/>
    <property type="project" value="TreeGrafter"/>
</dbReference>
<dbReference type="GO" id="GO:0001671">
    <property type="term" value="F:ATPase activator activity"/>
    <property type="evidence" value="ECO:0007669"/>
    <property type="project" value="InterPro"/>
</dbReference>
<dbReference type="SMART" id="SM01000">
    <property type="entry name" value="Aha1_N"/>
    <property type="match status" value="1"/>
</dbReference>
<dbReference type="GO" id="GO:0005829">
    <property type="term" value="C:cytosol"/>
    <property type="evidence" value="ECO:0007669"/>
    <property type="project" value="TreeGrafter"/>
</dbReference>
<keyword evidence="2" id="KW-0479">Metal-binding</keyword>
<dbReference type="GO" id="GO:0051087">
    <property type="term" value="F:protein-folding chaperone binding"/>
    <property type="evidence" value="ECO:0007669"/>
    <property type="project" value="InterPro"/>
</dbReference>
<gene>
    <name evidence="8" type="primary">AlNc14C117G6569</name>
    <name evidence="9" type="synonym">AlNc14C129G6906</name>
    <name evidence="8" type="ORF">ALNC14_074270</name>
    <name evidence="9" type="ORF">ALNC14_078000</name>
</gene>
<dbReference type="Gene3D" id="6.10.140.2220">
    <property type="match status" value="1"/>
</dbReference>
<dbReference type="PROSITE" id="PS01360">
    <property type="entry name" value="ZF_MYND_1"/>
    <property type="match status" value="1"/>
</dbReference>
<evidence type="ECO:0000256" key="5">
    <source>
        <dbReference type="PROSITE-ProRule" id="PRU00134"/>
    </source>
</evidence>
<feature type="compositionally biased region" description="Basic and acidic residues" evidence="6">
    <location>
        <begin position="26"/>
        <end position="38"/>
    </location>
</feature>
<dbReference type="SUPFAM" id="SSF103111">
    <property type="entry name" value="Activator of Hsp90 ATPase, Aha1"/>
    <property type="match status" value="1"/>
</dbReference>
<dbReference type="Pfam" id="PF09229">
    <property type="entry name" value="Aha1_N"/>
    <property type="match status" value="1"/>
</dbReference>
<feature type="region of interest" description="Disordered" evidence="6">
    <location>
        <begin position="1"/>
        <end position="53"/>
    </location>
</feature>
<keyword evidence="3 5" id="KW-0863">Zinc-finger</keyword>
<accession>F0WJ38</accession>
<reference evidence="8" key="2">
    <citation type="submission" date="2011-02" db="EMBL/GenBank/DDBJ databases">
        <authorList>
            <person name="MacLean D."/>
        </authorList>
    </citation>
    <scope>NUCLEOTIDE SEQUENCE</scope>
</reference>
<dbReference type="HOGENOM" id="CLU_820114_0_0_1"/>
<dbReference type="InterPro" id="IPR015310">
    <property type="entry name" value="AHSA1-like_N"/>
</dbReference>
<dbReference type="EMBL" id="FR824174">
    <property type="protein sequence ID" value="CCA21657.1"/>
    <property type="molecule type" value="Genomic_DNA"/>
</dbReference>
<reference evidence="8" key="1">
    <citation type="journal article" date="2011" name="PLoS Biol.">
        <title>Gene gain and loss during evolution of obligate parasitism in the white rust pathogen of Arabidopsis thaliana.</title>
        <authorList>
            <person name="Kemen E."/>
            <person name="Gardiner A."/>
            <person name="Schultz-Larsen T."/>
            <person name="Kemen A.C."/>
            <person name="Balmuth A.L."/>
            <person name="Robert-Seilaniantz A."/>
            <person name="Bailey K."/>
            <person name="Holub E."/>
            <person name="Studholme D.J."/>
            <person name="Maclean D."/>
            <person name="Jones J.D."/>
        </authorList>
    </citation>
    <scope>NUCLEOTIDE SEQUENCE</scope>
</reference>
<evidence type="ECO:0000256" key="6">
    <source>
        <dbReference type="SAM" id="MobiDB-lite"/>
    </source>
</evidence>
<evidence type="ECO:0000256" key="2">
    <source>
        <dbReference type="ARBA" id="ARBA00022723"/>
    </source>
</evidence>
<sequence>MTQTEGINAINQNDSSSNKMNLISKKRVDANDYSRFDNIDISDSEAEEEKPLEKKSEVKSKCRNCYNYGAKMKCSICKKAAYCNRKCQSSDWTFHKKTCRKPTPPKNDAREHGDPASARASPKEKEKSSTPRAETQKKTDNCALQEVVIDESDLGDARGYKNGLPYFHRELSVEDQKLLGDTAPKKMPIISGTDGSKHEGSAWNAAGTFEERNFIKWAEHRLSKILSSVKLTEGTIHGSIQAPLNLTGDASICVIRGRKRYLFDFSFELPFVLTVEGHHTYKGSYTMHDISNDGDFEISYGLEKNPQDEAVLNALSKFVGDSHSGLQQEVLRAIQEFAAEFEKQ</sequence>
<dbReference type="SUPFAM" id="SSF144232">
    <property type="entry name" value="HIT/MYND zinc finger-like"/>
    <property type="match status" value="1"/>
</dbReference>
<evidence type="ECO:0000259" key="7">
    <source>
        <dbReference type="PROSITE" id="PS50865"/>
    </source>
</evidence>
<name>F0WJ38_9STRA</name>
<comment type="similarity">
    <text evidence="1">Belongs to the AHA1 family.</text>
</comment>
<dbReference type="InterPro" id="IPR002893">
    <property type="entry name" value="Znf_MYND"/>
</dbReference>
<feature type="compositionally biased region" description="Basic and acidic residues" evidence="6">
    <location>
        <begin position="121"/>
        <end position="140"/>
    </location>
</feature>
<evidence type="ECO:0000313" key="9">
    <source>
        <dbReference type="EMBL" id="CCA21657.1"/>
    </source>
</evidence>
<dbReference type="GO" id="GO:0008270">
    <property type="term" value="F:zinc ion binding"/>
    <property type="evidence" value="ECO:0007669"/>
    <property type="project" value="UniProtKB-KW"/>
</dbReference>
<evidence type="ECO:0000256" key="4">
    <source>
        <dbReference type="ARBA" id="ARBA00022833"/>
    </source>
</evidence>
<feature type="domain" description="MYND-type" evidence="7">
    <location>
        <begin position="62"/>
        <end position="99"/>
    </location>
</feature>
<dbReference type="InterPro" id="IPR036338">
    <property type="entry name" value="Aha1"/>
</dbReference>
<organism evidence="8">
    <name type="scientific">Albugo laibachii Nc14</name>
    <dbReference type="NCBI Taxonomy" id="890382"/>
    <lineage>
        <taxon>Eukaryota</taxon>
        <taxon>Sar</taxon>
        <taxon>Stramenopiles</taxon>
        <taxon>Oomycota</taxon>
        <taxon>Peronosporomycetes</taxon>
        <taxon>Albuginales</taxon>
        <taxon>Albuginaceae</taxon>
        <taxon>Albugo</taxon>
    </lineage>
</organism>
<feature type="compositionally biased region" description="Polar residues" evidence="6">
    <location>
        <begin position="1"/>
        <end position="21"/>
    </location>
</feature>
<dbReference type="Pfam" id="PF01753">
    <property type="entry name" value="zf-MYND"/>
    <property type="match status" value="1"/>
</dbReference>
<evidence type="ECO:0000313" key="8">
    <source>
        <dbReference type="EMBL" id="CCA21284.1"/>
    </source>
</evidence>